<dbReference type="SUPFAM" id="SSF52047">
    <property type="entry name" value="RNI-like"/>
    <property type="match status" value="1"/>
</dbReference>
<accession>A0AAW1RQS6</accession>
<dbReference type="InterPro" id="IPR032675">
    <property type="entry name" value="LRR_dom_sf"/>
</dbReference>
<comment type="caution">
    <text evidence="3">The sequence shown here is derived from an EMBL/GenBank/DDBJ whole genome shotgun (WGS) entry which is preliminary data.</text>
</comment>
<feature type="compositionally biased region" description="Polar residues" evidence="2">
    <location>
        <begin position="405"/>
        <end position="426"/>
    </location>
</feature>
<proteinExistence type="predicted"/>
<evidence type="ECO:0000313" key="4">
    <source>
        <dbReference type="Proteomes" id="UP001438707"/>
    </source>
</evidence>
<feature type="compositionally biased region" description="Low complexity" evidence="2">
    <location>
        <begin position="111"/>
        <end position="123"/>
    </location>
</feature>
<keyword evidence="4" id="KW-1185">Reference proteome</keyword>
<evidence type="ECO:0000313" key="3">
    <source>
        <dbReference type="EMBL" id="KAK9835682.1"/>
    </source>
</evidence>
<feature type="region of interest" description="Disordered" evidence="2">
    <location>
        <begin position="101"/>
        <end position="145"/>
    </location>
</feature>
<name>A0AAW1RQS6_9CHLO</name>
<feature type="region of interest" description="Disordered" evidence="2">
    <location>
        <begin position="405"/>
        <end position="435"/>
    </location>
</feature>
<gene>
    <name evidence="3" type="ORF">WJX74_005828</name>
</gene>
<dbReference type="Proteomes" id="UP001438707">
    <property type="component" value="Unassembled WGS sequence"/>
</dbReference>
<dbReference type="EMBL" id="JALJOS010000008">
    <property type="protein sequence ID" value="KAK9835682.1"/>
    <property type="molecule type" value="Genomic_DNA"/>
</dbReference>
<protein>
    <submittedName>
        <fullName evidence="3">Uncharacterized protein</fullName>
    </submittedName>
</protein>
<dbReference type="GO" id="GO:0005930">
    <property type="term" value="C:axoneme"/>
    <property type="evidence" value="ECO:0007669"/>
    <property type="project" value="UniProtKB-SubCell"/>
</dbReference>
<evidence type="ECO:0000256" key="2">
    <source>
        <dbReference type="SAM" id="MobiDB-lite"/>
    </source>
</evidence>
<dbReference type="Gene3D" id="3.80.10.10">
    <property type="entry name" value="Ribonuclease Inhibitor"/>
    <property type="match status" value="1"/>
</dbReference>
<dbReference type="AlphaFoldDB" id="A0AAW1RQS6"/>
<organism evidence="3 4">
    <name type="scientific">Apatococcus lobatus</name>
    <dbReference type="NCBI Taxonomy" id="904363"/>
    <lineage>
        <taxon>Eukaryota</taxon>
        <taxon>Viridiplantae</taxon>
        <taxon>Chlorophyta</taxon>
        <taxon>core chlorophytes</taxon>
        <taxon>Trebouxiophyceae</taxon>
        <taxon>Chlorellales</taxon>
        <taxon>Chlorellaceae</taxon>
        <taxon>Apatococcus</taxon>
    </lineage>
</organism>
<evidence type="ECO:0000256" key="1">
    <source>
        <dbReference type="ARBA" id="ARBA00004430"/>
    </source>
</evidence>
<reference evidence="3 4" key="1">
    <citation type="journal article" date="2024" name="Nat. Commun.">
        <title>Phylogenomics reveals the evolutionary origins of lichenization in chlorophyte algae.</title>
        <authorList>
            <person name="Puginier C."/>
            <person name="Libourel C."/>
            <person name="Otte J."/>
            <person name="Skaloud P."/>
            <person name="Haon M."/>
            <person name="Grisel S."/>
            <person name="Petersen M."/>
            <person name="Berrin J.G."/>
            <person name="Delaux P.M."/>
            <person name="Dal Grande F."/>
            <person name="Keller J."/>
        </authorList>
    </citation>
    <scope>NUCLEOTIDE SEQUENCE [LARGE SCALE GENOMIC DNA]</scope>
    <source>
        <strain evidence="3 4">SAG 2145</strain>
    </source>
</reference>
<comment type="subcellular location">
    <subcellularLocation>
        <location evidence="1">Cytoplasm</location>
        <location evidence="1">Cytoskeleton</location>
        <location evidence="1">Cilium axoneme</location>
    </subcellularLocation>
</comment>
<sequence length="565" mass="61508">MTSTPERPVPTLLDTCTAAFAKRILTTTAQQVAHEISEIPEAEIAQRIYHRLHLQDHTSPLSAPHQIALLEAFAAFWKTPFYVLQASSPGSRKRTREQTFAYDMPPHVYPRSAASSQQRSSQKSQDDRWAMPRRGNALQDGHPDKSTGCWSPAAGFPRISLSALTLMAANLVHLEICRQPGLTDLQPLTNLHQLVCINLPGCTGVQASALEVLVGLTRLRALSIAACPQLTDASGVGAVLAHLPSLSMLHADSSGLGNASVEALCYGWKLRAWAAESGTRLTPEQLAMWPALRLLHLRLSRSQVMPAGLAHLQHLPCPRLLDLRGTAVKRMALLPLQRTWGLQPLQGGAVLADSISSSLDSPLGRDVVCACGQRPLQGQWTAEQRWQQEGIHQLLHVSSSLAQQQSDPASLGEASTDQPESASCSRTGHDLHPARPQYPMHHGGALITRQCIQTQALRACKAGLRRLHRLSVLVNQSPMAQPLQAPGHGQASFKKGHAVACYAKALLGLMFGVALKWIPCYGEAHMLHLPKECQVLFWPDRISTALSDNLEITAGSHEEQNKPAR</sequence>